<gene>
    <name evidence="2" type="ORF">HNR15_000857</name>
</gene>
<reference evidence="2 3" key="1">
    <citation type="submission" date="2020-07" db="EMBL/GenBank/DDBJ databases">
        <title>Sequencing the genomes of 1000 actinobacteria strains.</title>
        <authorList>
            <person name="Klenk H.-P."/>
        </authorList>
    </citation>
    <scope>NUCLEOTIDE SEQUENCE [LARGE SCALE GENOMIC DNA]</scope>
    <source>
        <strain evidence="2 3">DSM 29531</strain>
    </source>
</reference>
<dbReference type="Proteomes" id="UP000571817">
    <property type="component" value="Unassembled WGS sequence"/>
</dbReference>
<organism evidence="2 3">
    <name type="scientific">Allobranchiibius huperziae</name>
    <dbReference type="NCBI Taxonomy" id="1874116"/>
    <lineage>
        <taxon>Bacteria</taxon>
        <taxon>Bacillati</taxon>
        <taxon>Actinomycetota</taxon>
        <taxon>Actinomycetes</taxon>
        <taxon>Micrococcales</taxon>
        <taxon>Dermacoccaceae</taxon>
        <taxon>Allobranchiibius</taxon>
    </lineage>
</organism>
<dbReference type="AlphaFoldDB" id="A0A853DFQ7"/>
<feature type="domain" description="PRC-barrel" evidence="1">
    <location>
        <begin position="86"/>
        <end position="134"/>
    </location>
</feature>
<evidence type="ECO:0000313" key="3">
    <source>
        <dbReference type="Proteomes" id="UP000571817"/>
    </source>
</evidence>
<dbReference type="Pfam" id="PF05239">
    <property type="entry name" value="PRC"/>
    <property type="match status" value="1"/>
</dbReference>
<keyword evidence="3" id="KW-1185">Reference proteome</keyword>
<dbReference type="Gene3D" id="2.30.30.240">
    <property type="entry name" value="PRC-barrel domain"/>
    <property type="match status" value="2"/>
</dbReference>
<protein>
    <submittedName>
        <fullName evidence="2">Sporulation protein YlmC with PRC-barrel domain</fullName>
    </submittedName>
</protein>
<dbReference type="InterPro" id="IPR011033">
    <property type="entry name" value="PRC_barrel-like_sf"/>
</dbReference>
<sequence length="144" mass="15468">MRFKKATGRKVVSLATAETVGKVSRFVIDVPQRRIAALVLRKTDKHGEILTWSDVTGFGDDAVTVADVGVLSEADGPMKELSDKDYQLMGKRVLSTRGDDLGEVKDVDFDPSTGLLETIHYPDGSARGDALVGIGTYAAVIDVD</sequence>
<evidence type="ECO:0000313" key="2">
    <source>
        <dbReference type="EMBL" id="NYJ73894.1"/>
    </source>
</evidence>
<dbReference type="InterPro" id="IPR027275">
    <property type="entry name" value="PRC-brl_dom"/>
</dbReference>
<evidence type="ECO:0000259" key="1">
    <source>
        <dbReference type="Pfam" id="PF05239"/>
    </source>
</evidence>
<name>A0A853DFQ7_9MICO</name>
<dbReference type="EMBL" id="JACCFW010000001">
    <property type="protein sequence ID" value="NYJ73894.1"/>
    <property type="molecule type" value="Genomic_DNA"/>
</dbReference>
<dbReference type="RefSeq" id="WP_179479420.1">
    <property type="nucleotide sequence ID" value="NZ_JACCFW010000001.1"/>
</dbReference>
<proteinExistence type="predicted"/>
<accession>A0A853DFQ7</accession>
<dbReference type="SUPFAM" id="SSF50346">
    <property type="entry name" value="PRC-barrel domain"/>
    <property type="match status" value="2"/>
</dbReference>
<comment type="caution">
    <text evidence="2">The sequence shown here is derived from an EMBL/GenBank/DDBJ whole genome shotgun (WGS) entry which is preliminary data.</text>
</comment>